<keyword evidence="3" id="KW-1185">Reference proteome</keyword>
<protein>
    <submittedName>
        <fullName evidence="2">Uncharacterized protein</fullName>
    </submittedName>
</protein>
<accession>A0A6A5S341</accession>
<dbReference type="GeneID" id="54347843"/>
<feature type="compositionally biased region" description="Low complexity" evidence="1">
    <location>
        <begin position="112"/>
        <end position="125"/>
    </location>
</feature>
<dbReference type="EMBL" id="ML978958">
    <property type="protein sequence ID" value="KAF1932896.1"/>
    <property type="molecule type" value="Genomic_DNA"/>
</dbReference>
<dbReference type="AlphaFoldDB" id="A0A6A5S341"/>
<feature type="region of interest" description="Disordered" evidence="1">
    <location>
        <begin position="100"/>
        <end position="170"/>
    </location>
</feature>
<dbReference type="Proteomes" id="UP000800082">
    <property type="component" value="Unassembled WGS sequence"/>
</dbReference>
<dbReference type="RefSeq" id="XP_033453144.1">
    <property type="nucleotide sequence ID" value="XM_033590182.1"/>
</dbReference>
<organism evidence="2 3">
    <name type="scientific">Didymella exigua CBS 183.55</name>
    <dbReference type="NCBI Taxonomy" id="1150837"/>
    <lineage>
        <taxon>Eukaryota</taxon>
        <taxon>Fungi</taxon>
        <taxon>Dikarya</taxon>
        <taxon>Ascomycota</taxon>
        <taxon>Pezizomycotina</taxon>
        <taxon>Dothideomycetes</taxon>
        <taxon>Pleosporomycetidae</taxon>
        <taxon>Pleosporales</taxon>
        <taxon>Pleosporineae</taxon>
        <taxon>Didymellaceae</taxon>
        <taxon>Didymella</taxon>
    </lineage>
</organism>
<evidence type="ECO:0000313" key="2">
    <source>
        <dbReference type="EMBL" id="KAF1932896.1"/>
    </source>
</evidence>
<reference evidence="2" key="1">
    <citation type="journal article" date="2020" name="Stud. Mycol.">
        <title>101 Dothideomycetes genomes: a test case for predicting lifestyles and emergence of pathogens.</title>
        <authorList>
            <person name="Haridas S."/>
            <person name="Albert R."/>
            <person name="Binder M."/>
            <person name="Bloem J."/>
            <person name="Labutti K."/>
            <person name="Salamov A."/>
            <person name="Andreopoulos B."/>
            <person name="Baker S."/>
            <person name="Barry K."/>
            <person name="Bills G."/>
            <person name="Bluhm B."/>
            <person name="Cannon C."/>
            <person name="Castanera R."/>
            <person name="Culley D."/>
            <person name="Daum C."/>
            <person name="Ezra D."/>
            <person name="Gonzalez J."/>
            <person name="Henrissat B."/>
            <person name="Kuo A."/>
            <person name="Liang C."/>
            <person name="Lipzen A."/>
            <person name="Lutzoni F."/>
            <person name="Magnuson J."/>
            <person name="Mondo S."/>
            <person name="Nolan M."/>
            <person name="Ohm R."/>
            <person name="Pangilinan J."/>
            <person name="Park H.-J."/>
            <person name="Ramirez L."/>
            <person name="Alfaro M."/>
            <person name="Sun H."/>
            <person name="Tritt A."/>
            <person name="Yoshinaga Y."/>
            <person name="Zwiers L.-H."/>
            <person name="Turgeon B."/>
            <person name="Goodwin S."/>
            <person name="Spatafora J."/>
            <person name="Crous P."/>
            <person name="Grigoriev I."/>
        </authorList>
    </citation>
    <scope>NUCLEOTIDE SEQUENCE</scope>
    <source>
        <strain evidence="2">CBS 183.55</strain>
    </source>
</reference>
<gene>
    <name evidence="2" type="ORF">M421DRAFT_399319</name>
</gene>
<evidence type="ECO:0000256" key="1">
    <source>
        <dbReference type="SAM" id="MobiDB-lite"/>
    </source>
</evidence>
<name>A0A6A5S341_9PLEO</name>
<evidence type="ECO:0000313" key="3">
    <source>
        <dbReference type="Proteomes" id="UP000800082"/>
    </source>
</evidence>
<proteinExistence type="predicted"/>
<sequence>MVRSWWVRWSTMQCDGRRGERGGTTRLSLDADRRGAMSQQHRLTPCWSPAVLTVTTPLVMQYHDAIIKAMVETAHSNGAASTVLDKVLIVKIADGGCSRGSIEGGERYTHGARPSSPSASQALQARPRKRMGPDNSDRGAPHRPPRAAEPCKGSPPDSCSIAQREGAVWQ</sequence>
<feature type="compositionally biased region" description="Basic and acidic residues" evidence="1">
    <location>
        <begin position="131"/>
        <end position="140"/>
    </location>
</feature>